<evidence type="ECO:0000256" key="1">
    <source>
        <dbReference type="SAM" id="MobiDB-lite"/>
    </source>
</evidence>
<dbReference type="KEGG" id="ftj:FTUN_1057"/>
<keyword evidence="4" id="KW-1185">Reference proteome</keyword>
<accession>A0A6M5YJN0</accession>
<gene>
    <name evidence="3" type="ORF">FTUN_1057</name>
</gene>
<dbReference type="GO" id="GO:0090313">
    <property type="term" value="P:regulation of protein targeting to membrane"/>
    <property type="evidence" value="ECO:0007669"/>
    <property type="project" value="TreeGrafter"/>
</dbReference>
<evidence type="ECO:0000313" key="4">
    <source>
        <dbReference type="Proteomes" id="UP000503447"/>
    </source>
</evidence>
<organism evidence="3 4">
    <name type="scientific">Frigoriglobus tundricola</name>
    <dbReference type="NCBI Taxonomy" id="2774151"/>
    <lineage>
        <taxon>Bacteria</taxon>
        <taxon>Pseudomonadati</taxon>
        <taxon>Planctomycetota</taxon>
        <taxon>Planctomycetia</taxon>
        <taxon>Gemmatales</taxon>
        <taxon>Gemmataceae</taxon>
        <taxon>Frigoriglobus</taxon>
    </lineage>
</organism>
<protein>
    <recommendedName>
        <fullName evidence="5">AsmA-like C-terminal domain-containing protein</fullName>
    </recommendedName>
</protein>
<keyword evidence="2" id="KW-1133">Transmembrane helix</keyword>
<keyword evidence="2" id="KW-0472">Membrane</keyword>
<dbReference type="InterPro" id="IPR052894">
    <property type="entry name" value="AsmA-related"/>
</dbReference>
<name>A0A6M5YJN0_9BACT</name>
<proteinExistence type="predicted"/>
<dbReference type="EMBL" id="CP053452">
    <property type="protein sequence ID" value="QJW93550.1"/>
    <property type="molecule type" value="Genomic_DNA"/>
</dbReference>
<dbReference type="PANTHER" id="PTHR30441">
    <property type="entry name" value="DUF748 DOMAIN-CONTAINING PROTEIN"/>
    <property type="match status" value="1"/>
</dbReference>
<dbReference type="GO" id="GO:0005886">
    <property type="term" value="C:plasma membrane"/>
    <property type="evidence" value="ECO:0007669"/>
    <property type="project" value="TreeGrafter"/>
</dbReference>
<evidence type="ECO:0008006" key="5">
    <source>
        <dbReference type="Google" id="ProtNLM"/>
    </source>
</evidence>
<evidence type="ECO:0000256" key="2">
    <source>
        <dbReference type="SAM" id="Phobius"/>
    </source>
</evidence>
<feature type="transmembrane region" description="Helical" evidence="2">
    <location>
        <begin position="12"/>
        <end position="33"/>
    </location>
</feature>
<sequence>MVTTRRVGRWALYAVGGVVAVVLLIRVGLGVYFGTTAGKELVADKIRDRIGMPVEVTSVRLGLFTSSIGLRVFDAAAPDPANAEVLAVTDAGADVSLFDLATGRVAPQKVSLRGVNLTLHVGADGQVLTTLPQTPSGGGSGQWPGVTLDDGRVTIRQDGRPEFAIQHLKLSVEPNGDGLKVAGTLDDPLWAKWTITGDVTSRGKSGSVSLATGDGPLTMDRLGSIPFVPASVWKHVQANGRGAVTLRLWTDSAAETHYSVEIKPNAAALTLPDANATLTHLTGTITVSGSKLTLAGTRAELAGGSIALDGDCDFGPEPTVAHLKVSATNLDIKQLPAEWKLPKDFEGKLKGHADLTLRMYADGRLEPDGGGSGAITGVKVLGFDSDDIPIHLRRAGTQYEFHQEKKTSGRTRPLHEPVACARNPQDKKPADPPKKDAPTTLDATIRLRDIEIAELLKKLDVKFAYKISGKVTAEAKVVVPVGGVTSQAAYQFSGTLSSPALTLEGLTVRELSAHMTYQNGKFNLTELKGLIDQPDKGAPGTLRGTLAAATSPPGDVTADLTIDNVPLGQVAKALPSFPVTVGGTVTGKVSMRAPYETISDPAGWNGSAEVSSRELVIEGRHAKDIVLSVTVAKGEAVLKEAKVTLEGIPITAGATLGLSGQYPFRATVRTTGADVTDLRKLVPEVSLPAPVEGVLQTDTAVTGALAPLAYTAKGSIKATKLKLASSTANHIDAKWELTPEKFVVSELKAEIFSGTISGSADVPFGADKSGKFEVVFKTLDAAAATELVPDVPVKVTGKVSGSVSGTIPPAKDGQARVGNLNLDVTAPKLTVQGIPADRLTGKVTVRNSVIEYELEGKTLGGSFEVNGRYPGQKKDAQPAPAKAPRGSVRLTGVDLSRIAPEMGLRSLAPLAGKVDVSFDFENDFSAGAGTVRVAGLRWNQSQLAREVTGKLTLQDGILRLADVSGRVAGGELRARAQVRPGEIGRNTFTVSLDGAEAKQLFAPISGAAGLIEGSVALAVHGRFGRATHGSGTFTLSRGKVSGAAVTELRLPFDFSTVPGGYGQLAVRDAAASAGTGRARADLTVDWGTETRVNGQVRFTDVPLRTISPELSESSFLGNGRLTGQFDLAGTNVRSADDLIGSLTAALNNASVKEIPLLQGITPFLNPIGLVKPFQAGEIRATLKGGLVRVQRIALSNPAAQVFAEGTITTAGRVDLNVVAHTGTIGPEARGLRLLGLRLPTVGPVPIGLIQDVSDFLSNRTVRLSVTGTTSNPIVRVNVGALLTEEAVRFFLSRYLPAGAAGALGVSGGFGSSK</sequence>
<reference evidence="4" key="1">
    <citation type="submission" date="2020-05" db="EMBL/GenBank/DDBJ databases">
        <title>Frigoriglobus tundricola gen. nov., sp. nov., a psychrotolerant cellulolytic planctomycete of the family Gemmataceae with two divergent copies of 16S rRNA gene.</title>
        <authorList>
            <person name="Kulichevskaya I.S."/>
            <person name="Ivanova A.A."/>
            <person name="Naumoff D.G."/>
            <person name="Beletsky A.V."/>
            <person name="Rijpstra W.I.C."/>
            <person name="Sinninghe Damste J.S."/>
            <person name="Mardanov A.V."/>
            <person name="Ravin N.V."/>
            <person name="Dedysh S.N."/>
        </authorList>
    </citation>
    <scope>NUCLEOTIDE SEQUENCE [LARGE SCALE GENOMIC DNA]</scope>
    <source>
        <strain evidence="4">PL17</strain>
    </source>
</reference>
<feature type="region of interest" description="Disordered" evidence="1">
    <location>
        <begin position="401"/>
        <end position="439"/>
    </location>
</feature>
<dbReference type="PANTHER" id="PTHR30441:SF4">
    <property type="entry name" value="PROTEIN ASMA"/>
    <property type="match status" value="1"/>
</dbReference>
<dbReference type="Proteomes" id="UP000503447">
    <property type="component" value="Chromosome"/>
</dbReference>
<feature type="compositionally biased region" description="Basic and acidic residues" evidence="1">
    <location>
        <begin position="424"/>
        <end position="437"/>
    </location>
</feature>
<keyword evidence="2" id="KW-0812">Transmembrane</keyword>
<evidence type="ECO:0000313" key="3">
    <source>
        <dbReference type="EMBL" id="QJW93550.1"/>
    </source>
</evidence>
<dbReference type="RefSeq" id="WP_171469721.1">
    <property type="nucleotide sequence ID" value="NZ_CP053452.2"/>
</dbReference>